<evidence type="ECO:0000256" key="2">
    <source>
        <dbReference type="SAM" id="SignalP"/>
    </source>
</evidence>
<keyword evidence="2" id="KW-0732">Signal</keyword>
<dbReference type="Proteomes" id="UP000217257">
    <property type="component" value="Chromosome"/>
</dbReference>
<proteinExistence type="predicted"/>
<evidence type="ECO:0000256" key="1">
    <source>
        <dbReference type="SAM" id="MobiDB-lite"/>
    </source>
</evidence>
<reference evidence="3 4" key="1">
    <citation type="submission" date="2017-06" db="EMBL/GenBank/DDBJ databases">
        <title>Sequencing and comparative analysis of myxobacterial genomes.</title>
        <authorList>
            <person name="Rupp O."/>
            <person name="Goesmann A."/>
            <person name="Sogaard-Andersen L."/>
        </authorList>
    </citation>
    <scope>NUCLEOTIDE SEQUENCE [LARGE SCALE GENOMIC DNA]</scope>
    <source>
        <strain evidence="3 4">DSM 52655</strain>
    </source>
</reference>
<evidence type="ECO:0000313" key="3">
    <source>
        <dbReference type="EMBL" id="ATB35494.1"/>
    </source>
</evidence>
<evidence type="ECO:0008006" key="5">
    <source>
        <dbReference type="Google" id="ProtNLM"/>
    </source>
</evidence>
<accession>A0A250IUR1</accession>
<dbReference type="AlphaFoldDB" id="A0A250IUR1"/>
<protein>
    <recommendedName>
        <fullName evidence="5">Outer membrane protein beta-barrel domain-containing protein</fullName>
    </recommendedName>
</protein>
<name>A0A250IUR1_9BACT</name>
<feature type="region of interest" description="Disordered" evidence="1">
    <location>
        <begin position="17"/>
        <end position="60"/>
    </location>
</feature>
<evidence type="ECO:0000313" key="4">
    <source>
        <dbReference type="Proteomes" id="UP000217257"/>
    </source>
</evidence>
<feature type="chain" id="PRO_5013168498" description="Outer membrane protein beta-barrel domain-containing protein" evidence="2">
    <location>
        <begin position="18"/>
        <end position="228"/>
    </location>
</feature>
<feature type="compositionally biased region" description="Polar residues" evidence="1">
    <location>
        <begin position="46"/>
        <end position="60"/>
    </location>
</feature>
<gene>
    <name evidence="3" type="ORF">CYFUS_000907</name>
</gene>
<dbReference type="KEGG" id="cfus:CYFUS_000907"/>
<organism evidence="3 4">
    <name type="scientific">Cystobacter fuscus</name>
    <dbReference type="NCBI Taxonomy" id="43"/>
    <lineage>
        <taxon>Bacteria</taxon>
        <taxon>Pseudomonadati</taxon>
        <taxon>Myxococcota</taxon>
        <taxon>Myxococcia</taxon>
        <taxon>Myxococcales</taxon>
        <taxon>Cystobacterineae</taxon>
        <taxon>Archangiaceae</taxon>
        <taxon>Cystobacter</taxon>
    </lineage>
</organism>
<sequence>MRWLALLFLLSSTAAVAAPEGSSRGTSPKKPKAPARETSPKPSPTAPSRTGTRPAATQSAEQTRYALALAGGGFYGGGFNRGPQGSAQLTLTPPGWGRFSIDVELGWRLARFREDIPGTGVAVSALHSLPLLAVGRMNLVRMAHLGVDVRVGVGPLLALHHLSSDFSASSVRSAIGWELLAGAQLRFPLGAIEPFLDARVGFGEAYIPFVIGRSTGVQGLLGVRYQLP</sequence>
<feature type="signal peptide" evidence="2">
    <location>
        <begin position="1"/>
        <end position="17"/>
    </location>
</feature>
<dbReference type="EMBL" id="CP022098">
    <property type="protein sequence ID" value="ATB35494.1"/>
    <property type="molecule type" value="Genomic_DNA"/>
</dbReference>
<dbReference type="RefSeq" id="WP_095984112.1">
    <property type="nucleotide sequence ID" value="NZ_CP022098.1"/>
</dbReference>